<name>U2TJ42_9ACTN</name>
<dbReference type="PANTHER" id="PTHR47738">
    <property type="entry name" value="PTS SYSTEM FRUCTOSE-LIKE EIIA COMPONENT-RELATED"/>
    <property type="match status" value="1"/>
</dbReference>
<dbReference type="EMBL" id="AWEZ01000069">
    <property type="protein sequence ID" value="ERL06223.1"/>
    <property type="molecule type" value="Genomic_DNA"/>
</dbReference>
<reference evidence="2 3" key="1">
    <citation type="submission" date="2013-08" db="EMBL/GenBank/DDBJ databases">
        <authorList>
            <person name="Durkin A.S."/>
            <person name="Haft D.R."/>
            <person name="McCorrison J."/>
            <person name="Torralba M."/>
            <person name="Gillis M."/>
            <person name="Haft D.H."/>
            <person name="Methe B."/>
            <person name="Sutton G."/>
            <person name="Nelson K.E."/>
        </authorList>
    </citation>
    <scope>NUCLEOTIDE SEQUENCE [LARGE SCALE GENOMIC DNA]</scope>
    <source>
        <strain evidence="2 3">F0195</strain>
    </source>
</reference>
<dbReference type="InterPro" id="IPR051541">
    <property type="entry name" value="PTS_SugarTrans_NitroReg"/>
</dbReference>
<dbReference type="PROSITE" id="PS51094">
    <property type="entry name" value="PTS_EIIA_TYPE_2"/>
    <property type="match status" value="1"/>
</dbReference>
<dbReference type="Proteomes" id="UP000016638">
    <property type="component" value="Unassembled WGS sequence"/>
</dbReference>
<protein>
    <submittedName>
        <fullName evidence="2">Phosphoenolpyruvate-dependent sugar PTS family porter, EIIA 2 component</fullName>
    </submittedName>
</protein>
<dbReference type="eggNOG" id="COG1762">
    <property type="taxonomic scope" value="Bacteria"/>
</dbReference>
<proteinExistence type="predicted"/>
<accession>U2TJ42</accession>
<dbReference type="AlphaFoldDB" id="U2TJ42"/>
<sequence>MFFDDKLAAFHASARNAQDVIHIGSQLLLDAGDVKPDFEENILKREQDYPTGLEIGYTGVAIPHTDSRFVNKSQIAFVSLKKPVVFRYMIDRDKAVQAILVFIIAMSQPHEQADALGDLVGMLSNQKAVKCLQACTSMEMLEAILTENHIC</sequence>
<dbReference type="SUPFAM" id="SSF55804">
    <property type="entry name" value="Phoshotransferase/anion transport protein"/>
    <property type="match status" value="1"/>
</dbReference>
<gene>
    <name evidence="2" type="ORF">HMPREF1316_0721</name>
</gene>
<evidence type="ECO:0000259" key="1">
    <source>
        <dbReference type="PROSITE" id="PS51094"/>
    </source>
</evidence>
<dbReference type="PANTHER" id="PTHR47738:SF3">
    <property type="entry name" value="PHOSPHOTRANSFERASE SYSTEM MANNITOL_FRUCTOSE-SPECIFIC IIA DOMAIN CONTAINING PROTEIN"/>
    <property type="match status" value="1"/>
</dbReference>
<dbReference type="InterPro" id="IPR002178">
    <property type="entry name" value="PTS_EIIA_type-2_dom"/>
</dbReference>
<dbReference type="Pfam" id="PF00359">
    <property type="entry name" value="PTS_EIIA_2"/>
    <property type="match status" value="1"/>
</dbReference>
<dbReference type="InterPro" id="IPR016152">
    <property type="entry name" value="PTrfase/Anion_transptr"/>
</dbReference>
<evidence type="ECO:0000313" key="2">
    <source>
        <dbReference type="EMBL" id="ERL06223.1"/>
    </source>
</evidence>
<dbReference type="STRING" id="1125712.HMPREF1316_0721"/>
<dbReference type="Gene3D" id="3.40.930.10">
    <property type="entry name" value="Mannitol-specific EII, Chain A"/>
    <property type="match status" value="1"/>
</dbReference>
<dbReference type="PATRIC" id="fig|1125712.3.peg.2377"/>
<keyword evidence="3" id="KW-1185">Reference proteome</keyword>
<keyword evidence="2" id="KW-0670">Pyruvate</keyword>
<organism evidence="2 3">
    <name type="scientific">Olsenella profusa F0195</name>
    <dbReference type="NCBI Taxonomy" id="1125712"/>
    <lineage>
        <taxon>Bacteria</taxon>
        <taxon>Bacillati</taxon>
        <taxon>Actinomycetota</taxon>
        <taxon>Coriobacteriia</taxon>
        <taxon>Coriobacteriales</taxon>
        <taxon>Atopobiaceae</taxon>
        <taxon>Olsenella</taxon>
    </lineage>
</organism>
<feature type="domain" description="PTS EIIA type-2" evidence="1">
    <location>
        <begin position="1"/>
        <end position="148"/>
    </location>
</feature>
<dbReference type="CDD" id="cd00211">
    <property type="entry name" value="PTS_IIA_fru"/>
    <property type="match status" value="1"/>
</dbReference>
<evidence type="ECO:0000313" key="3">
    <source>
        <dbReference type="Proteomes" id="UP000016638"/>
    </source>
</evidence>
<comment type="caution">
    <text evidence="2">The sequence shown here is derived from an EMBL/GenBank/DDBJ whole genome shotgun (WGS) entry which is preliminary data.</text>
</comment>